<reference evidence="2 3" key="1">
    <citation type="submission" date="2018-06" db="EMBL/GenBank/DDBJ databases">
        <authorList>
            <consortium name="Pathogen Informatics"/>
            <person name="Doyle S."/>
        </authorList>
    </citation>
    <scope>NUCLEOTIDE SEQUENCE [LARGE SCALE GENOMIC DNA]</scope>
    <source>
        <strain evidence="2 3">NCTC9836</strain>
    </source>
</reference>
<gene>
    <name evidence="2" type="ORF">NCTC9836_01125</name>
</gene>
<keyword evidence="1" id="KW-0472">Membrane</keyword>
<organism evidence="2 3">
    <name type="scientific">Clostridium putrefaciens</name>
    <dbReference type="NCBI Taxonomy" id="99675"/>
    <lineage>
        <taxon>Bacteria</taxon>
        <taxon>Bacillati</taxon>
        <taxon>Bacillota</taxon>
        <taxon>Clostridia</taxon>
        <taxon>Eubacteriales</taxon>
        <taxon>Clostridiaceae</taxon>
        <taxon>Clostridium</taxon>
    </lineage>
</organism>
<protein>
    <recommendedName>
        <fullName evidence="4">BioY family protein</fullName>
    </recommendedName>
</protein>
<accession>A0A381J8Q7</accession>
<dbReference type="Proteomes" id="UP000254664">
    <property type="component" value="Unassembled WGS sequence"/>
</dbReference>
<keyword evidence="1" id="KW-1133">Transmembrane helix</keyword>
<evidence type="ECO:0000313" key="3">
    <source>
        <dbReference type="Proteomes" id="UP000254664"/>
    </source>
</evidence>
<dbReference type="AlphaFoldDB" id="A0A381J8Q7"/>
<evidence type="ECO:0000256" key="1">
    <source>
        <dbReference type="SAM" id="Phobius"/>
    </source>
</evidence>
<dbReference type="EMBL" id="UFWZ01000001">
    <property type="protein sequence ID" value="SUY46816.1"/>
    <property type="molecule type" value="Genomic_DNA"/>
</dbReference>
<feature type="transmembrane region" description="Helical" evidence="1">
    <location>
        <begin position="6"/>
        <end position="27"/>
    </location>
</feature>
<keyword evidence="1" id="KW-0812">Transmembrane</keyword>
<evidence type="ECO:0008006" key="4">
    <source>
        <dbReference type="Google" id="ProtNLM"/>
    </source>
</evidence>
<name>A0A381J8Q7_9CLOT</name>
<proteinExistence type="predicted"/>
<keyword evidence="3" id="KW-1185">Reference proteome</keyword>
<dbReference type="RefSeq" id="WP_242984056.1">
    <property type="nucleotide sequence ID" value="NZ_UFWZ01000001.1"/>
</dbReference>
<evidence type="ECO:0000313" key="2">
    <source>
        <dbReference type="EMBL" id="SUY46816.1"/>
    </source>
</evidence>
<sequence length="35" mass="3879">MKIGFLVFIPGDIIKSVIVAILGVKIVPVIRKMNR</sequence>